<feature type="signal peptide" evidence="2">
    <location>
        <begin position="1"/>
        <end position="20"/>
    </location>
</feature>
<evidence type="ECO:0000313" key="5">
    <source>
        <dbReference type="Proteomes" id="UP000265618"/>
    </source>
</evidence>
<feature type="transmembrane region" description="Helical" evidence="1">
    <location>
        <begin position="112"/>
        <end position="130"/>
    </location>
</feature>
<evidence type="ECO:0000256" key="1">
    <source>
        <dbReference type="SAM" id="Phobius"/>
    </source>
</evidence>
<accession>A0A9K3D7S7</accession>
<dbReference type="InterPro" id="IPR050623">
    <property type="entry name" value="Glucan_succinyl_AcylTrfase"/>
</dbReference>
<feature type="transmembrane region" description="Helical" evidence="1">
    <location>
        <begin position="205"/>
        <end position="231"/>
    </location>
</feature>
<dbReference type="EMBL" id="BDIP01004522">
    <property type="protein sequence ID" value="GIQ88924.1"/>
    <property type="molecule type" value="Genomic_DNA"/>
</dbReference>
<dbReference type="OrthoDB" id="4141464at2759"/>
<dbReference type="GO" id="GO:0016747">
    <property type="term" value="F:acyltransferase activity, transferring groups other than amino-acyl groups"/>
    <property type="evidence" value="ECO:0007669"/>
    <property type="project" value="InterPro"/>
</dbReference>
<feature type="domain" description="Acyltransferase 3" evidence="3">
    <location>
        <begin position="2"/>
        <end position="294"/>
    </location>
</feature>
<protein>
    <recommendedName>
        <fullName evidence="3">Acyltransferase 3 domain-containing protein</fullName>
    </recommendedName>
</protein>
<dbReference type="PANTHER" id="PTHR36927">
    <property type="entry name" value="BLR4337 PROTEIN"/>
    <property type="match status" value="1"/>
</dbReference>
<keyword evidence="1" id="KW-0472">Membrane</keyword>
<feature type="non-terminal residue" evidence="4">
    <location>
        <position position="1"/>
    </location>
</feature>
<sequence length="308" mass="35062">AWFMGAFFFLAGLFVESSYAKKGFLQFLFQRAIRLLIPFCFFYFVLGPLTTWTVLTIFGWEDITYQPSAGPLWFARTLFIFSLIYACVRYTLKDNRMFAESVDAPPPRSVISVSWTLCVTLFVGSVSAAMRGVISIATMYCYYPQYVTAFVLGMAATRYGWLHSLERKHLYAGLIGFGVSLTVILTSCSVVGWDADFGPFWGMSYTWPVMLWAFDEQLMGFSVMLIVLYLFSRPLVNRPSASMKWIARRAFGVYICHTICISIPGEAFVFTHAPYWMRGLFLMLFGVPTSWAMAHVMLCIPWVGSHVL</sequence>
<dbReference type="Pfam" id="PF01757">
    <property type="entry name" value="Acyl_transf_3"/>
    <property type="match status" value="1"/>
</dbReference>
<feature type="transmembrane region" description="Helical" evidence="1">
    <location>
        <begin position="170"/>
        <end position="193"/>
    </location>
</feature>
<dbReference type="PANTHER" id="PTHR36927:SF4">
    <property type="entry name" value="BLR5718 PROTEIN"/>
    <property type="match status" value="1"/>
</dbReference>
<dbReference type="Proteomes" id="UP000265618">
    <property type="component" value="Unassembled WGS sequence"/>
</dbReference>
<evidence type="ECO:0000259" key="3">
    <source>
        <dbReference type="Pfam" id="PF01757"/>
    </source>
</evidence>
<evidence type="ECO:0000313" key="4">
    <source>
        <dbReference type="EMBL" id="GIQ88924.1"/>
    </source>
</evidence>
<proteinExistence type="predicted"/>
<keyword evidence="2" id="KW-0732">Signal</keyword>
<keyword evidence="5" id="KW-1185">Reference proteome</keyword>
<organism evidence="4 5">
    <name type="scientific">Kipferlia bialata</name>
    <dbReference type="NCBI Taxonomy" id="797122"/>
    <lineage>
        <taxon>Eukaryota</taxon>
        <taxon>Metamonada</taxon>
        <taxon>Carpediemonas-like organisms</taxon>
        <taxon>Kipferlia</taxon>
    </lineage>
</organism>
<feature type="transmembrane region" description="Helical" evidence="1">
    <location>
        <begin position="36"/>
        <end position="60"/>
    </location>
</feature>
<keyword evidence="1" id="KW-0812">Transmembrane</keyword>
<feature type="transmembrane region" description="Helical" evidence="1">
    <location>
        <begin position="251"/>
        <end position="273"/>
    </location>
</feature>
<reference evidence="4 5" key="1">
    <citation type="journal article" date="2018" name="PLoS ONE">
        <title>The draft genome of Kipferlia bialata reveals reductive genome evolution in fornicate parasites.</title>
        <authorList>
            <person name="Tanifuji G."/>
            <person name="Takabayashi S."/>
            <person name="Kume K."/>
            <person name="Takagi M."/>
            <person name="Nakayama T."/>
            <person name="Kamikawa R."/>
            <person name="Inagaki Y."/>
            <person name="Hashimoto T."/>
        </authorList>
    </citation>
    <scope>NUCLEOTIDE SEQUENCE [LARGE SCALE GENOMIC DNA]</scope>
    <source>
        <strain evidence="4">NY0173</strain>
    </source>
</reference>
<feature type="transmembrane region" description="Helical" evidence="1">
    <location>
        <begin position="72"/>
        <end position="92"/>
    </location>
</feature>
<dbReference type="InterPro" id="IPR002656">
    <property type="entry name" value="Acyl_transf_3_dom"/>
</dbReference>
<feature type="chain" id="PRO_5039904123" description="Acyltransferase 3 domain-containing protein" evidence="2">
    <location>
        <begin position="21"/>
        <end position="308"/>
    </location>
</feature>
<feature type="transmembrane region" description="Helical" evidence="1">
    <location>
        <begin position="279"/>
        <end position="303"/>
    </location>
</feature>
<dbReference type="AlphaFoldDB" id="A0A9K3D7S7"/>
<comment type="caution">
    <text evidence="4">The sequence shown here is derived from an EMBL/GenBank/DDBJ whole genome shotgun (WGS) entry which is preliminary data.</text>
</comment>
<keyword evidence="1" id="KW-1133">Transmembrane helix</keyword>
<gene>
    <name evidence="4" type="ORF">KIPB_011279</name>
</gene>
<evidence type="ECO:0000256" key="2">
    <source>
        <dbReference type="SAM" id="SignalP"/>
    </source>
</evidence>
<name>A0A9K3D7S7_9EUKA</name>